<dbReference type="Pfam" id="PF00483">
    <property type="entry name" value="NTP_transferase"/>
    <property type="match status" value="1"/>
</dbReference>
<evidence type="ECO:0000313" key="4">
    <source>
        <dbReference type="EMBL" id="RLE45618.1"/>
    </source>
</evidence>
<keyword evidence="1" id="KW-0808">Transferase</keyword>
<keyword evidence="2" id="KW-0548">Nucleotidyltransferase</keyword>
<dbReference type="PANTHER" id="PTHR43584:SF8">
    <property type="entry name" value="N-ACETYLMURAMATE ALPHA-1-PHOSPHATE URIDYLYLTRANSFERASE"/>
    <property type="match status" value="1"/>
</dbReference>
<dbReference type="Gene3D" id="3.90.550.10">
    <property type="entry name" value="Spore Coat Polysaccharide Biosynthesis Protein SpsA, Chain A"/>
    <property type="match status" value="1"/>
</dbReference>
<feature type="domain" description="Nucleotidyl transferase" evidence="3">
    <location>
        <begin position="2"/>
        <end position="100"/>
    </location>
</feature>
<dbReference type="InterPro" id="IPR029044">
    <property type="entry name" value="Nucleotide-diphossugar_trans"/>
</dbReference>
<dbReference type="SUPFAM" id="SSF53448">
    <property type="entry name" value="Nucleotide-diphospho-sugar transferases"/>
    <property type="match status" value="1"/>
</dbReference>
<dbReference type="PANTHER" id="PTHR43584">
    <property type="entry name" value="NUCLEOTIDYL TRANSFERASE"/>
    <property type="match status" value="1"/>
</dbReference>
<evidence type="ECO:0000259" key="3">
    <source>
        <dbReference type="Pfam" id="PF00483"/>
    </source>
</evidence>
<name>A0A497EJB1_9CREN</name>
<feature type="non-terminal residue" evidence="4">
    <location>
        <position position="102"/>
    </location>
</feature>
<dbReference type="AlphaFoldDB" id="A0A497EJB1"/>
<comment type="caution">
    <text evidence="4">The sequence shown here is derived from an EMBL/GenBank/DDBJ whole genome shotgun (WGS) entry which is preliminary data.</text>
</comment>
<gene>
    <name evidence="4" type="ORF">DRJ31_11015</name>
</gene>
<proteinExistence type="predicted"/>
<dbReference type="GO" id="GO:0016779">
    <property type="term" value="F:nucleotidyltransferase activity"/>
    <property type="evidence" value="ECO:0007669"/>
    <property type="project" value="UniProtKB-KW"/>
</dbReference>
<reference evidence="4 5" key="1">
    <citation type="submission" date="2018-06" db="EMBL/GenBank/DDBJ databases">
        <title>Extensive metabolic versatility and redundancy in microbially diverse, dynamic hydrothermal sediments.</title>
        <authorList>
            <person name="Dombrowski N."/>
            <person name="Teske A."/>
            <person name="Baker B.J."/>
        </authorList>
    </citation>
    <scope>NUCLEOTIDE SEQUENCE [LARGE SCALE GENOMIC DNA]</scope>
    <source>
        <strain evidence="4">B66_G16</strain>
    </source>
</reference>
<sequence>MKAVVLAAGLGTRLNPLTATRPKHLLPLGNSTILERVLKVLGEVGVRDVCIVVHYLKDKIINTLGSGERFNVNITYVDQGAVKGTAHAIAAARDFVGDEDFI</sequence>
<dbReference type="InterPro" id="IPR005835">
    <property type="entry name" value="NTP_transferase_dom"/>
</dbReference>
<accession>A0A497EJB1</accession>
<protein>
    <submittedName>
        <fullName evidence="4">Glucose-1-phosphate thymidylyltransferase</fullName>
    </submittedName>
</protein>
<organism evidence="4 5">
    <name type="scientific">Thermoproteota archaeon</name>
    <dbReference type="NCBI Taxonomy" id="2056631"/>
    <lineage>
        <taxon>Archaea</taxon>
        <taxon>Thermoproteota</taxon>
    </lineage>
</organism>
<evidence type="ECO:0000256" key="1">
    <source>
        <dbReference type="ARBA" id="ARBA00022679"/>
    </source>
</evidence>
<dbReference type="EMBL" id="QMQV01000242">
    <property type="protein sequence ID" value="RLE45618.1"/>
    <property type="molecule type" value="Genomic_DNA"/>
</dbReference>
<evidence type="ECO:0000256" key="2">
    <source>
        <dbReference type="ARBA" id="ARBA00022695"/>
    </source>
</evidence>
<evidence type="ECO:0000313" key="5">
    <source>
        <dbReference type="Proteomes" id="UP000278475"/>
    </source>
</evidence>
<dbReference type="Proteomes" id="UP000278475">
    <property type="component" value="Unassembled WGS sequence"/>
</dbReference>
<dbReference type="InterPro" id="IPR050065">
    <property type="entry name" value="GlmU-like"/>
</dbReference>